<evidence type="ECO:0000256" key="1">
    <source>
        <dbReference type="SAM" id="MobiDB-lite"/>
    </source>
</evidence>
<name>A0A8J6BN50_ZIZPA</name>
<dbReference type="InterPro" id="IPR027145">
    <property type="entry name" value="PWP2"/>
</dbReference>
<organism evidence="2 3">
    <name type="scientific">Zizania palustris</name>
    <name type="common">Northern wild rice</name>
    <dbReference type="NCBI Taxonomy" id="103762"/>
    <lineage>
        <taxon>Eukaryota</taxon>
        <taxon>Viridiplantae</taxon>
        <taxon>Streptophyta</taxon>
        <taxon>Embryophyta</taxon>
        <taxon>Tracheophyta</taxon>
        <taxon>Spermatophyta</taxon>
        <taxon>Magnoliopsida</taxon>
        <taxon>Liliopsida</taxon>
        <taxon>Poales</taxon>
        <taxon>Poaceae</taxon>
        <taxon>BOP clade</taxon>
        <taxon>Oryzoideae</taxon>
        <taxon>Oryzeae</taxon>
        <taxon>Zizaniinae</taxon>
        <taxon>Zizania</taxon>
    </lineage>
</organism>
<dbReference type="GO" id="GO:0000462">
    <property type="term" value="P:maturation of SSU-rRNA from tricistronic rRNA transcript (SSU-rRNA, 5.8S rRNA, LSU-rRNA)"/>
    <property type="evidence" value="ECO:0007669"/>
    <property type="project" value="TreeGrafter"/>
</dbReference>
<dbReference type="OrthoDB" id="3142434at2759"/>
<dbReference type="GO" id="GO:0032040">
    <property type="term" value="C:small-subunit processome"/>
    <property type="evidence" value="ECO:0007669"/>
    <property type="project" value="TreeGrafter"/>
</dbReference>
<dbReference type="PANTHER" id="PTHR19858:SF0">
    <property type="entry name" value="PERIODIC TRYPTOPHAN PROTEIN 2 HOMOLOG"/>
    <property type="match status" value="1"/>
</dbReference>
<dbReference type="GO" id="GO:0034388">
    <property type="term" value="C:Pwp2p-containing subcomplex of 90S preribosome"/>
    <property type="evidence" value="ECO:0007669"/>
    <property type="project" value="TreeGrafter"/>
</dbReference>
<sequence>MVEGFFATDKKTGRVNRVYPISKDRAIFTWNRVEGSDDSPPPSPGTPEKEVVHNDELELDGWNRKRKSLGELEESDITPLHMAKWELQKKDFFMQSLAKLTACDYHREIDLVVVGFSNVVFGLYQMPDFVCLHLLSISREKITTTIFNSLGNWFVFGCAKLGKLLVWEWRSESYILKHQGHYFDVSCITYSSYSQLLTTGADDSKVKVCYKK</sequence>
<dbReference type="EMBL" id="JAAALK010000082">
    <property type="protein sequence ID" value="KAG8087850.1"/>
    <property type="molecule type" value="Genomic_DNA"/>
</dbReference>
<reference evidence="2" key="2">
    <citation type="submission" date="2021-02" db="EMBL/GenBank/DDBJ databases">
        <authorList>
            <person name="Kimball J.A."/>
            <person name="Haas M.W."/>
            <person name="Macchietto M."/>
            <person name="Kono T."/>
            <person name="Duquette J."/>
            <person name="Shao M."/>
        </authorList>
    </citation>
    <scope>NUCLEOTIDE SEQUENCE</scope>
    <source>
        <tissue evidence="2">Fresh leaf tissue</tissue>
    </source>
</reference>
<evidence type="ECO:0000313" key="2">
    <source>
        <dbReference type="EMBL" id="KAG8087850.1"/>
    </source>
</evidence>
<proteinExistence type="predicted"/>
<gene>
    <name evidence="2" type="ORF">GUJ93_ZPchr0010g8692</name>
</gene>
<dbReference type="GO" id="GO:0000028">
    <property type="term" value="P:ribosomal small subunit assembly"/>
    <property type="evidence" value="ECO:0007669"/>
    <property type="project" value="TreeGrafter"/>
</dbReference>
<dbReference type="Proteomes" id="UP000729402">
    <property type="component" value="Unassembled WGS sequence"/>
</dbReference>
<evidence type="ECO:0000313" key="3">
    <source>
        <dbReference type="Proteomes" id="UP000729402"/>
    </source>
</evidence>
<keyword evidence="3" id="KW-1185">Reference proteome</keyword>
<comment type="caution">
    <text evidence="2">The sequence shown here is derived from an EMBL/GenBank/DDBJ whole genome shotgun (WGS) entry which is preliminary data.</text>
</comment>
<protein>
    <submittedName>
        <fullName evidence="2">Uncharacterized protein</fullName>
    </submittedName>
</protein>
<dbReference type="AlphaFoldDB" id="A0A8J6BN50"/>
<accession>A0A8J6BN50</accession>
<feature type="region of interest" description="Disordered" evidence="1">
    <location>
        <begin position="32"/>
        <end position="51"/>
    </location>
</feature>
<reference evidence="2" key="1">
    <citation type="journal article" date="2021" name="bioRxiv">
        <title>Whole Genome Assembly and Annotation of Northern Wild Rice, Zizania palustris L., Supports a Whole Genome Duplication in the Zizania Genus.</title>
        <authorList>
            <person name="Haas M."/>
            <person name="Kono T."/>
            <person name="Macchietto M."/>
            <person name="Millas R."/>
            <person name="McGilp L."/>
            <person name="Shao M."/>
            <person name="Duquette J."/>
            <person name="Hirsch C.N."/>
            <person name="Kimball J."/>
        </authorList>
    </citation>
    <scope>NUCLEOTIDE SEQUENCE</scope>
    <source>
        <tissue evidence="2">Fresh leaf tissue</tissue>
    </source>
</reference>
<dbReference type="PANTHER" id="PTHR19858">
    <property type="entry name" value="WD40 REPEAT PROTEIN"/>
    <property type="match status" value="1"/>
</dbReference>